<protein>
    <recommendedName>
        <fullName evidence="3">RNA polymerase alpha subunit C-terminal domain-containing protein</fullName>
    </recommendedName>
</protein>
<evidence type="ECO:0000313" key="1">
    <source>
        <dbReference type="EMBL" id="MBA8952923.1"/>
    </source>
</evidence>
<accession>A0A7W3LRE7</accession>
<comment type="caution">
    <text evidence="1">The sequence shown here is derived from an EMBL/GenBank/DDBJ whole genome shotgun (WGS) entry which is preliminary data.</text>
</comment>
<sequence>MKADDHLRPDCPLRCLRLPEHIVRRLESFLGRTATVGKVAALANDGHLAEVRGLGRKWEEEIRDALRVAGMLEHDHPTYTHAVDHLRSVEALELLAEALEPSGWNARVLQRDCPPVLEVYQRWRNEISLTKAGPQERVTVRWLGRDRTGWYCGAASGRLALCALPEHAVRALDHWLMHGEPYGGSDG</sequence>
<evidence type="ECO:0000313" key="2">
    <source>
        <dbReference type="Proteomes" id="UP000572680"/>
    </source>
</evidence>
<dbReference type="AlphaFoldDB" id="A0A7W3LRE7"/>
<proteinExistence type="predicted"/>
<gene>
    <name evidence="1" type="ORF">HNR61_004569</name>
</gene>
<reference evidence="1 2" key="1">
    <citation type="submission" date="2020-08" db="EMBL/GenBank/DDBJ databases">
        <title>Genomic Encyclopedia of Type Strains, Phase IV (KMG-IV): sequencing the most valuable type-strain genomes for metagenomic binning, comparative biology and taxonomic classification.</title>
        <authorList>
            <person name="Goeker M."/>
        </authorList>
    </citation>
    <scope>NUCLEOTIDE SEQUENCE [LARGE SCALE GENOMIC DNA]</scope>
    <source>
        <strain evidence="1 2">DSM 44197</strain>
    </source>
</reference>
<organism evidence="1 2">
    <name type="scientific">Actinomadura namibiensis</name>
    <dbReference type="NCBI Taxonomy" id="182080"/>
    <lineage>
        <taxon>Bacteria</taxon>
        <taxon>Bacillati</taxon>
        <taxon>Actinomycetota</taxon>
        <taxon>Actinomycetes</taxon>
        <taxon>Streptosporangiales</taxon>
        <taxon>Thermomonosporaceae</taxon>
        <taxon>Actinomadura</taxon>
    </lineage>
</organism>
<dbReference type="Proteomes" id="UP000572680">
    <property type="component" value="Unassembled WGS sequence"/>
</dbReference>
<dbReference type="RefSeq" id="WP_182845135.1">
    <property type="nucleotide sequence ID" value="NZ_BAAALP010000034.1"/>
</dbReference>
<keyword evidence="2" id="KW-1185">Reference proteome</keyword>
<dbReference type="EMBL" id="JACJIA010000005">
    <property type="protein sequence ID" value="MBA8952923.1"/>
    <property type="molecule type" value="Genomic_DNA"/>
</dbReference>
<evidence type="ECO:0008006" key="3">
    <source>
        <dbReference type="Google" id="ProtNLM"/>
    </source>
</evidence>
<name>A0A7W3LRE7_ACTNM</name>